<evidence type="ECO:0000256" key="2">
    <source>
        <dbReference type="ARBA" id="ARBA00022563"/>
    </source>
</evidence>
<sequence length="202" mass="22131">MLKVAVMVSGRGSNLEAILQRQREGVLGAEVSLVVSNYPDVKAVQIANDFGIEVFVCSDRKGNDRKEAQMEISNMLTARDVGLVVLAGYDRILTKEFVRHWQGRIINIHPSLLPAFGGTLHAQAEALKHGVKISGCTVHFVTEDVDAGPIIAQAAVPVFENDTVESLSDRILREEHRILPEAIRLFAQGRLTIQNGKVLIKG</sequence>
<feature type="binding site" evidence="8">
    <location>
        <position position="107"/>
    </location>
    <ligand>
        <name>(6R)-10-formyltetrahydrofolate</name>
        <dbReference type="ChEBI" id="CHEBI:195366"/>
    </ligand>
</feature>
<feature type="domain" description="Formyl transferase N-terminal" evidence="9">
    <location>
        <begin position="3"/>
        <end position="183"/>
    </location>
</feature>
<dbReference type="GO" id="GO:0006189">
    <property type="term" value="P:'de novo' IMP biosynthetic process"/>
    <property type="evidence" value="ECO:0007669"/>
    <property type="project" value="UniProtKB-UniRule"/>
</dbReference>
<keyword evidence="2" id="KW-0554">One-carbon metabolism</keyword>
<name>D1CBZ8_THET1</name>
<reference evidence="11" key="1">
    <citation type="journal article" date="2010" name="Stand. Genomic Sci.">
        <title>Complete genome sequence of 'Thermobaculum terrenum' type strain (YNP1).</title>
        <authorList>
            <person name="Kiss H."/>
            <person name="Cleland D."/>
            <person name="Lapidus A."/>
            <person name="Lucas S."/>
            <person name="Glavina Del Rio T."/>
            <person name="Nolan M."/>
            <person name="Tice H."/>
            <person name="Han C."/>
            <person name="Goodwin L."/>
            <person name="Pitluck S."/>
            <person name="Liolios K."/>
            <person name="Ivanova N."/>
            <person name="Mavromatis K."/>
            <person name="Ovchinnikova G."/>
            <person name="Pati A."/>
            <person name="Chen A."/>
            <person name="Palaniappan K."/>
            <person name="Land M."/>
            <person name="Hauser L."/>
            <person name="Chang Y."/>
            <person name="Jeffries C."/>
            <person name="Lu M."/>
            <person name="Brettin T."/>
            <person name="Detter J."/>
            <person name="Goker M."/>
            <person name="Tindall B."/>
            <person name="Beck B."/>
            <person name="McDermott T."/>
            <person name="Woyke T."/>
            <person name="Bristow J."/>
            <person name="Eisen J."/>
            <person name="Markowitz V."/>
            <person name="Hugenholtz P."/>
            <person name="Kyrpides N."/>
            <person name="Klenk H."/>
            <person name="Cheng J."/>
        </authorList>
    </citation>
    <scope>NUCLEOTIDE SEQUENCE [LARGE SCALE GENOMIC DNA]</scope>
    <source>
        <strain evidence="11">ATCC BAA-798 / YNP1</strain>
    </source>
</reference>
<comment type="function">
    <text evidence="8">Catalyzes the transfer of a formyl group from 10-formyltetrahydrofolate to 5-phospho-ribosyl-glycinamide (GAR), producing 5-phospho-ribosyl-N-formylglycinamide (FGAR) and tetrahydrofolate.</text>
</comment>
<dbReference type="AlphaFoldDB" id="D1CBZ8"/>
<dbReference type="HAMAP" id="MF_01930">
    <property type="entry name" value="PurN"/>
    <property type="match status" value="1"/>
</dbReference>
<feature type="active site" description="Proton donor" evidence="8">
    <location>
        <position position="109"/>
    </location>
</feature>
<dbReference type="InterPro" id="IPR004607">
    <property type="entry name" value="GART"/>
</dbReference>
<dbReference type="SUPFAM" id="SSF53328">
    <property type="entry name" value="Formyltransferase"/>
    <property type="match status" value="1"/>
</dbReference>
<feature type="binding site" evidence="8">
    <location>
        <position position="65"/>
    </location>
    <ligand>
        <name>(6R)-10-formyltetrahydrofolate</name>
        <dbReference type="ChEBI" id="CHEBI:195366"/>
    </ligand>
</feature>
<dbReference type="eggNOG" id="COG0299">
    <property type="taxonomic scope" value="Bacteria"/>
</dbReference>
<keyword evidence="4 8" id="KW-0658">Purine biosynthesis</keyword>
<feature type="site" description="Raises pKa of active site His" evidence="8">
    <location>
        <position position="146"/>
    </location>
</feature>
<dbReference type="Pfam" id="PF00551">
    <property type="entry name" value="Formyl_trans_N"/>
    <property type="match status" value="1"/>
</dbReference>
<evidence type="ECO:0000256" key="8">
    <source>
        <dbReference type="HAMAP-Rule" id="MF_01930"/>
    </source>
</evidence>
<proteinExistence type="inferred from homology"/>
<dbReference type="InterPro" id="IPR004810">
    <property type="entry name" value="PurU"/>
</dbReference>
<comment type="catalytic activity">
    <reaction evidence="7 8">
        <text>N(1)-(5-phospho-beta-D-ribosyl)glycinamide + (6R)-10-formyltetrahydrofolate = N(2)-formyl-N(1)-(5-phospho-beta-D-ribosyl)glycinamide + (6S)-5,6,7,8-tetrahydrofolate + H(+)</text>
        <dbReference type="Rhea" id="RHEA:15053"/>
        <dbReference type="ChEBI" id="CHEBI:15378"/>
        <dbReference type="ChEBI" id="CHEBI:57453"/>
        <dbReference type="ChEBI" id="CHEBI:143788"/>
        <dbReference type="ChEBI" id="CHEBI:147286"/>
        <dbReference type="ChEBI" id="CHEBI:195366"/>
        <dbReference type="EC" id="2.1.2.2"/>
    </reaction>
</comment>
<dbReference type="Proteomes" id="UP000000323">
    <property type="component" value="Chromosome 1"/>
</dbReference>
<evidence type="ECO:0000256" key="1">
    <source>
        <dbReference type="ARBA" id="ARBA00005054"/>
    </source>
</evidence>
<dbReference type="EC" id="2.1.2.2" evidence="8"/>
<comment type="similarity">
    <text evidence="6 8">Belongs to the GART family.</text>
</comment>
<dbReference type="GO" id="GO:0008864">
    <property type="term" value="F:formyltetrahydrofolate deformylase activity"/>
    <property type="evidence" value="ECO:0007669"/>
    <property type="project" value="InterPro"/>
</dbReference>
<comment type="pathway">
    <text evidence="1 8">Purine metabolism; IMP biosynthesis via de novo pathway; N(2)-formyl-N(1)-(5-phospho-D-ribosyl)glycinamide from N(1)-(5-phospho-D-ribosyl)glycinamide (10-formyl THF route): step 1/1.</text>
</comment>
<protein>
    <recommendedName>
        <fullName evidence="8">Phosphoribosylglycinamide formyltransferase</fullName>
        <ecNumber evidence="8">2.1.2.2</ecNumber>
    </recommendedName>
    <alternativeName>
        <fullName evidence="8">5'-phosphoribosylglycinamide transformylase</fullName>
    </alternativeName>
    <alternativeName>
        <fullName evidence="8">GAR transformylase</fullName>
        <shortName evidence="8">GART</shortName>
    </alternativeName>
</protein>
<evidence type="ECO:0000256" key="3">
    <source>
        <dbReference type="ARBA" id="ARBA00022679"/>
    </source>
</evidence>
<dbReference type="PANTHER" id="PTHR43369">
    <property type="entry name" value="PHOSPHORIBOSYLGLYCINAMIDE FORMYLTRANSFERASE"/>
    <property type="match status" value="1"/>
</dbReference>
<dbReference type="RefSeq" id="WP_012875348.1">
    <property type="nucleotide sequence ID" value="NC_013525.1"/>
</dbReference>
<dbReference type="KEGG" id="ttr:Tter_1407"/>
<dbReference type="UniPathway" id="UPA00074">
    <property type="reaction ID" value="UER00126"/>
</dbReference>
<keyword evidence="11" id="KW-1185">Reference proteome</keyword>
<dbReference type="InterPro" id="IPR001555">
    <property type="entry name" value="GART_AS"/>
</dbReference>
<dbReference type="InterPro" id="IPR002376">
    <property type="entry name" value="Formyl_transf_N"/>
</dbReference>
<comment type="caution">
    <text evidence="8">Lacks conserved residue(s) required for the propagation of feature annotation.</text>
</comment>
<dbReference type="PRINTS" id="PR01575">
    <property type="entry name" value="FFH4HYDRLASE"/>
</dbReference>
<evidence type="ECO:0000256" key="5">
    <source>
        <dbReference type="ARBA" id="ARBA00022801"/>
    </source>
</evidence>
<organism evidence="10 11">
    <name type="scientific">Thermobaculum terrenum (strain ATCC BAA-798 / CCMEE 7001 / YNP1)</name>
    <dbReference type="NCBI Taxonomy" id="525904"/>
    <lineage>
        <taxon>Bacteria</taxon>
        <taxon>Bacillati</taxon>
        <taxon>Chloroflexota</taxon>
        <taxon>Chloroflexia</taxon>
        <taxon>Candidatus Thermobaculales</taxon>
        <taxon>Candidatus Thermobaculaceae</taxon>
        <taxon>Thermobaculum</taxon>
    </lineage>
</organism>
<dbReference type="GO" id="GO:0005737">
    <property type="term" value="C:cytoplasm"/>
    <property type="evidence" value="ECO:0007669"/>
    <property type="project" value="TreeGrafter"/>
</dbReference>
<dbReference type="HOGENOM" id="CLU_038395_1_0_0"/>
<keyword evidence="5" id="KW-0378">Hydrolase</keyword>
<evidence type="ECO:0000313" key="10">
    <source>
        <dbReference type="EMBL" id="ACZ42313.1"/>
    </source>
</evidence>
<evidence type="ECO:0000256" key="7">
    <source>
        <dbReference type="ARBA" id="ARBA00047664"/>
    </source>
</evidence>
<dbReference type="GO" id="GO:0006730">
    <property type="term" value="P:one-carbon metabolic process"/>
    <property type="evidence" value="ECO:0007669"/>
    <property type="project" value="UniProtKB-KW"/>
</dbReference>
<dbReference type="GO" id="GO:0004644">
    <property type="term" value="F:phosphoribosylglycinamide formyltransferase activity"/>
    <property type="evidence" value="ECO:0007669"/>
    <property type="project" value="UniProtKB-UniRule"/>
</dbReference>
<evidence type="ECO:0000256" key="6">
    <source>
        <dbReference type="ARBA" id="ARBA00038440"/>
    </source>
</evidence>
<gene>
    <name evidence="8" type="primary">purN</name>
    <name evidence="10" type="ordered locus">Tter_1407</name>
</gene>
<feature type="binding site" evidence="8">
    <location>
        <begin position="12"/>
        <end position="14"/>
    </location>
    <ligand>
        <name>N(1)-(5-phospho-beta-D-ribosyl)glycinamide</name>
        <dbReference type="ChEBI" id="CHEBI:143788"/>
    </ligand>
</feature>
<evidence type="ECO:0000256" key="4">
    <source>
        <dbReference type="ARBA" id="ARBA00022755"/>
    </source>
</evidence>
<dbReference type="CDD" id="cd08645">
    <property type="entry name" value="FMT_core_GART"/>
    <property type="match status" value="1"/>
</dbReference>
<dbReference type="Gene3D" id="3.40.50.170">
    <property type="entry name" value="Formyl transferase, N-terminal domain"/>
    <property type="match status" value="1"/>
</dbReference>
<dbReference type="EMBL" id="CP001825">
    <property type="protein sequence ID" value="ACZ42313.1"/>
    <property type="molecule type" value="Genomic_DNA"/>
</dbReference>
<accession>D1CBZ8</accession>
<dbReference type="PROSITE" id="PS00373">
    <property type="entry name" value="GART"/>
    <property type="match status" value="1"/>
</dbReference>
<dbReference type="NCBIfam" id="TIGR00639">
    <property type="entry name" value="PurN"/>
    <property type="match status" value="1"/>
</dbReference>
<keyword evidence="3 8" id="KW-0808">Transferase</keyword>
<dbReference type="STRING" id="525904.Tter_1407"/>
<dbReference type="InterPro" id="IPR036477">
    <property type="entry name" value="Formyl_transf_N_sf"/>
</dbReference>
<dbReference type="PANTHER" id="PTHR43369:SF2">
    <property type="entry name" value="PHOSPHORIBOSYLGLYCINAMIDE FORMYLTRANSFERASE"/>
    <property type="match status" value="1"/>
</dbReference>
<evidence type="ECO:0000259" key="9">
    <source>
        <dbReference type="Pfam" id="PF00551"/>
    </source>
</evidence>
<evidence type="ECO:0000313" key="11">
    <source>
        <dbReference type="Proteomes" id="UP000000323"/>
    </source>
</evidence>